<accession>A3SLR6</accession>
<evidence type="ECO:0000256" key="1">
    <source>
        <dbReference type="ARBA" id="ARBA00009437"/>
    </source>
</evidence>
<dbReference type="SUPFAM" id="SSF46785">
    <property type="entry name" value="Winged helix' DNA-binding domain"/>
    <property type="match status" value="1"/>
</dbReference>
<keyword evidence="4" id="KW-0804">Transcription</keyword>
<dbReference type="InterPro" id="IPR058163">
    <property type="entry name" value="LysR-type_TF_proteobact-type"/>
</dbReference>
<dbReference type="Proteomes" id="UP000005954">
    <property type="component" value="Unassembled WGS sequence"/>
</dbReference>
<evidence type="ECO:0000313" key="6">
    <source>
        <dbReference type="EMBL" id="EAP78297.1"/>
    </source>
</evidence>
<dbReference type="PANTHER" id="PTHR30537:SF74">
    <property type="entry name" value="HTH-TYPE TRANSCRIPTIONAL REGULATOR TRPI"/>
    <property type="match status" value="1"/>
</dbReference>
<dbReference type="GO" id="GO:0043565">
    <property type="term" value="F:sequence-specific DNA binding"/>
    <property type="evidence" value="ECO:0007669"/>
    <property type="project" value="TreeGrafter"/>
</dbReference>
<comment type="similarity">
    <text evidence="1">Belongs to the LysR transcriptional regulatory family.</text>
</comment>
<dbReference type="OrthoDB" id="9807765at2"/>
<dbReference type="eggNOG" id="COG0583">
    <property type="taxonomic scope" value="Bacteria"/>
</dbReference>
<name>A3SLR6_ROSNI</name>
<evidence type="ECO:0000256" key="4">
    <source>
        <dbReference type="ARBA" id="ARBA00023163"/>
    </source>
</evidence>
<sequence length="306" mass="33039">MSLKLPSLNWLRVFEAAARHESFARAAQELNMSAAAVSQQVRALEDRLRRPLFERQAHAVRLTEAGRAYLPSIQQALSTVDSATHGLFGAAPGQQLFVQCEPMFAQGLLARFLPRYCEAHPEVAVTVTTISQWRGGLREVADLEIVFGQTATLGRDSEALLGERIYPVARAGLAQEISAPADLLQHRLINLGEHRAGWLQLFEHLGLMPGRARFLQTEDTVTAMALAREGLGIALARAPASDQAMRDAGLVACLPGLSIAGRESYHLVCRDLAALRPAARGFRRGLLDYCAEVAAGVAAGGADTRG</sequence>
<dbReference type="AlphaFoldDB" id="A3SLR6"/>
<dbReference type="Gene3D" id="1.10.10.10">
    <property type="entry name" value="Winged helix-like DNA-binding domain superfamily/Winged helix DNA-binding domain"/>
    <property type="match status" value="1"/>
</dbReference>
<comment type="caution">
    <text evidence="6">The sequence shown here is derived from an EMBL/GenBank/DDBJ whole genome shotgun (WGS) entry which is preliminary data.</text>
</comment>
<dbReference type="EMBL" id="AALY01000001">
    <property type="protein sequence ID" value="EAP78297.1"/>
    <property type="molecule type" value="Genomic_DNA"/>
</dbReference>
<dbReference type="STRING" id="89187.ISM_08370"/>
<dbReference type="Pfam" id="PF00126">
    <property type="entry name" value="HTH_1"/>
    <property type="match status" value="1"/>
</dbReference>
<protein>
    <submittedName>
        <fullName evidence="6">Transcriptional regulator, LysR family protein</fullName>
    </submittedName>
</protein>
<dbReference type="InterPro" id="IPR036390">
    <property type="entry name" value="WH_DNA-bd_sf"/>
</dbReference>
<dbReference type="Pfam" id="PF03466">
    <property type="entry name" value="LysR_substrate"/>
    <property type="match status" value="1"/>
</dbReference>
<evidence type="ECO:0000259" key="5">
    <source>
        <dbReference type="PROSITE" id="PS50931"/>
    </source>
</evidence>
<dbReference type="RefSeq" id="WP_009813697.1">
    <property type="nucleotide sequence ID" value="NZ_CH724156.1"/>
</dbReference>
<dbReference type="HOGENOM" id="CLU_039613_37_1_5"/>
<dbReference type="InterPro" id="IPR005119">
    <property type="entry name" value="LysR_subst-bd"/>
</dbReference>
<evidence type="ECO:0000256" key="2">
    <source>
        <dbReference type="ARBA" id="ARBA00023015"/>
    </source>
</evidence>
<proteinExistence type="inferred from homology"/>
<dbReference type="SUPFAM" id="SSF53850">
    <property type="entry name" value="Periplasmic binding protein-like II"/>
    <property type="match status" value="1"/>
</dbReference>
<feature type="domain" description="HTH lysR-type" evidence="5">
    <location>
        <begin position="6"/>
        <end position="63"/>
    </location>
</feature>
<dbReference type="PANTHER" id="PTHR30537">
    <property type="entry name" value="HTH-TYPE TRANSCRIPTIONAL REGULATOR"/>
    <property type="match status" value="1"/>
</dbReference>
<dbReference type="InterPro" id="IPR036388">
    <property type="entry name" value="WH-like_DNA-bd_sf"/>
</dbReference>
<evidence type="ECO:0000313" key="7">
    <source>
        <dbReference type="Proteomes" id="UP000005954"/>
    </source>
</evidence>
<dbReference type="Gene3D" id="3.40.190.10">
    <property type="entry name" value="Periplasmic binding protein-like II"/>
    <property type="match status" value="2"/>
</dbReference>
<dbReference type="GO" id="GO:0003700">
    <property type="term" value="F:DNA-binding transcription factor activity"/>
    <property type="evidence" value="ECO:0007669"/>
    <property type="project" value="InterPro"/>
</dbReference>
<dbReference type="GO" id="GO:0006351">
    <property type="term" value="P:DNA-templated transcription"/>
    <property type="evidence" value="ECO:0007669"/>
    <property type="project" value="TreeGrafter"/>
</dbReference>
<dbReference type="PRINTS" id="PR00039">
    <property type="entry name" value="HTHLYSR"/>
</dbReference>
<keyword evidence="3" id="KW-0238">DNA-binding</keyword>
<dbReference type="PROSITE" id="PS50931">
    <property type="entry name" value="HTH_LYSR"/>
    <property type="match status" value="1"/>
</dbReference>
<keyword evidence="2" id="KW-0805">Transcription regulation</keyword>
<dbReference type="FunFam" id="1.10.10.10:FF:000001">
    <property type="entry name" value="LysR family transcriptional regulator"/>
    <property type="match status" value="1"/>
</dbReference>
<keyword evidence="7" id="KW-1185">Reference proteome</keyword>
<reference evidence="6 7" key="1">
    <citation type="submission" date="2005-12" db="EMBL/GenBank/DDBJ databases">
        <authorList>
            <person name="Moran M.A."/>
            <person name="Ferriera S."/>
            <person name="Johnson J."/>
            <person name="Kravitz S."/>
            <person name="Halpern A."/>
            <person name="Remington K."/>
            <person name="Beeson K."/>
            <person name="Tran B."/>
            <person name="Rogers Y.-H."/>
            <person name="Friedman R."/>
            <person name="Venter J.C."/>
        </authorList>
    </citation>
    <scope>NUCLEOTIDE SEQUENCE [LARGE SCALE GENOMIC DNA]</scope>
    <source>
        <strain evidence="7">ATCC BAA-591 / DSM 15170 / ISM</strain>
    </source>
</reference>
<evidence type="ECO:0000256" key="3">
    <source>
        <dbReference type="ARBA" id="ARBA00023125"/>
    </source>
</evidence>
<dbReference type="InterPro" id="IPR000847">
    <property type="entry name" value="LysR_HTH_N"/>
</dbReference>
<gene>
    <name evidence="6" type="ORF">ISM_08370</name>
</gene>
<organism evidence="6 7">
    <name type="scientific">Roseovarius nubinhibens (strain ATCC BAA-591 / DSM 15170 / ISM)</name>
    <dbReference type="NCBI Taxonomy" id="89187"/>
    <lineage>
        <taxon>Bacteria</taxon>
        <taxon>Pseudomonadati</taxon>
        <taxon>Pseudomonadota</taxon>
        <taxon>Alphaproteobacteria</taxon>
        <taxon>Rhodobacterales</taxon>
        <taxon>Roseobacteraceae</taxon>
        <taxon>Roseovarius</taxon>
    </lineage>
</organism>